<comment type="similarity">
    <text evidence="2 6">Belongs to the anti-sigma-factor antagonist family.</text>
</comment>
<evidence type="ECO:0000313" key="10">
    <source>
        <dbReference type="Proteomes" id="UP000092605"/>
    </source>
</evidence>
<dbReference type="NCBIfam" id="TIGR02886">
    <property type="entry name" value="spore_II_AA"/>
    <property type="match status" value="1"/>
</dbReference>
<dbReference type="GO" id="GO:0043856">
    <property type="term" value="F:anti-sigma factor antagonist activity"/>
    <property type="evidence" value="ECO:0007669"/>
    <property type="project" value="InterPro"/>
</dbReference>
<evidence type="ECO:0000256" key="4">
    <source>
        <dbReference type="ARBA" id="ARBA00022553"/>
    </source>
</evidence>
<dbReference type="CDD" id="cd07043">
    <property type="entry name" value="STAS_anti-anti-sigma_factors"/>
    <property type="match status" value="1"/>
</dbReference>
<dbReference type="SUPFAM" id="SSF52091">
    <property type="entry name" value="SpoIIaa-like"/>
    <property type="match status" value="1"/>
</dbReference>
<dbReference type="InterPro" id="IPR014237">
    <property type="entry name" value="Anti-sigma_F_ant"/>
</dbReference>
<proteinExistence type="inferred from homology"/>
<reference evidence="9 11" key="2">
    <citation type="submission" date="2016-11" db="EMBL/GenBank/DDBJ databases">
        <authorList>
            <person name="Varghese N."/>
            <person name="Submissions S."/>
        </authorList>
    </citation>
    <scope>NUCLEOTIDE SEQUENCE [LARGE SCALE GENOMIC DNA]</scope>
    <source>
        <strain evidence="9 11">DSM 7308</strain>
    </source>
</reference>
<organism evidence="8 10">
    <name type="scientific">Alkalithermobacter thermoalcaliphilus JW-YL-7 = DSM 7308</name>
    <dbReference type="NCBI Taxonomy" id="1121328"/>
    <lineage>
        <taxon>Bacteria</taxon>
        <taxon>Bacillati</taxon>
        <taxon>Bacillota</taxon>
        <taxon>Clostridia</taxon>
        <taxon>Peptostreptococcales</taxon>
        <taxon>Tepidibacteraceae</taxon>
        <taxon>Alkalithermobacter</taxon>
    </lineage>
</organism>
<dbReference type="AlphaFoldDB" id="A0A150FP23"/>
<dbReference type="OrthoDB" id="9796601at2"/>
<dbReference type="Pfam" id="PF01740">
    <property type="entry name" value="STAS"/>
    <property type="match status" value="1"/>
</dbReference>
<keyword evidence="4" id="KW-0597">Phosphoprotein</keyword>
<dbReference type="PANTHER" id="PTHR33495:SF2">
    <property type="entry name" value="ANTI-SIGMA FACTOR ANTAGONIST TM_1081-RELATED"/>
    <property type="match status" value="1"/>
</dbReference>
<dbReference type="GO" id="GO:0030435">
    <property type="term" value="P:sporulation resulting in formation of a cellular spore"/>
    <property type="evidence" value="ECO:0007669"/>
    <property type="project" value="UniProtKB-KW"/>
</dbReference>
<evidence type="ECO:0000313" key="9">
    <source>
        <dbReference type="EMBL" id="SHK53798.1"/>
    </source>
</evidence>
<dbReference type="PANTHER" id="PTHR33495">
    <property type="entry name" value="ANTI-SIGMA FACTOR ANTAGONIST TM_1081-RELATED-RELATED"/>
    <property type="match status" value="1"/>
</dbReference>
<comment type="caution">
    <text evidence="8">The sequence shown here is derived from an EMBL/GenBank/DDBJ whole genome shotgun (WGS) entry which is preliminary data.</text>
</comment>
<dbReference type="InterPro" id="IPR036513">
    <property type="entry name" value="STAS_dom_sf"/>
</dbReference>
<name>A0A150FP23_CLOPD</name>
<dbReference type="Gene3D" id="3.30.750.24">
    <property type="entry name" value="STAS domain"/>
    <property type="match status" value="1"/>
</dbReference>
<evidence type="ECO:0000256" key="6">
    <source>
        <dbReference type="RuleBase" id="RU003749"/>
    </source>
</evidence>
<comment type="function">
    <text evidence="1">In the phosphorylated form it could act as an anti-anti-sigma factor that counteracts SpoIIAB and thus releases sigma f from inhibition.</text>
</comment>
<protein>
    <recommendedName>
        <fullName evidence="3 6">Anti-sigma F factor antagonist</fullName>
    </recommendedName>
    <alternativeName>
        <fullName evidence="6">Stage II sporulation protein</fullName>
    </alternativeName>
</protein>
<feature type="domain" description="STAS" evidence="7">
    <location>
        <begin position="13"/>
        <end position="112"/>
    </location>
</feature>
<dbReference type="Proteomes" id="UP000323392">
    <property type="component" value="Unassembled WGS sequence"/>
</dbReference>
<dbReference type="EMBL" id="LSFY01000001">
    <property type="protein sequence ID" value="KXZ39383.1"/>
    <property type="molecule type" value="Genomic_DNA"/>
</dbReference>
<evidence type="ECO:0000313" key="8">
    <source>
        <dbReference type="EMBL" id="KXZ39383.1"/>
    </source>
</evidence>
<dbReference type="InterPro" id="IPR003658">
    <property type="entry name" value="Anti-sigma_ant"/>
</dbReference>
<dbReference type="GO" id="GO:0045152">
    <property type="term" value="F:antisigma factor binding"/>
    <property type="evidence" value="ECO:0007669"/>
    <property type="project" value="InterPro"/>
</dbReference>
<dbReference type="NCBIfam" id="TIGR00377">
    <property type="entry name" value="ant_ant_sig"/>
    <property type="match status" value="1"/>
</dbReference>
<evidence type="ECO:0000256" key="5">
    <source>
        <dbReference type="ARBA" id="ARBA00022969"/>
    </source>
</evidence>
<dbReference type="InterPro" id="IPR002645">
    <property type="entry name" value="STAS_dom"/>
</dbReference>
<evidence type="ECO:0000256" key="1">
    <source>
        <dbReference type="ARBA" id="ARBA00001976"/>
    </source>
</evidence>
<keyword evidence="11" id="KW-1185">Reference proteome</keyword>
<evidence type="ECO:0000256" key="3">
    <source>
        <dbReference type="ARBA" id="ARBA00020784"/>
    </source>
</evidence>
<evidence type="ECO:0000313" key="11">
    <source>
        <dbReference type="Proteomes" id="UP000323392"/>
    </source>
</evidence>
<reference evidence="8 10" key="1">
    <citation type="submission" date="2016-02" db="EMBL/GenBank/DDBJ databases">
        <title>Draft genome sequence for Clostridium paradoxum JW-YL-7.</title>
        <authorList>
            <person name="Utturkar S.M."/>
            <person name="Lancaster A."/>
            <person name="Poole F.L."/>
            <person name="Adams M.W."/>
            <person name="Brown S.D."/>
        </authorList>
    </citation>
    <scope>NUCLEOTIDE SEQUENCE [LARGE SCALE GENOMIC DNA]</scope>
    <source>
        <strain evidence="8 10">JW-YL-7</strain>
    </source>
</reference>
<dbReference type="STRING" id="1121328.JWYL7_0458"/>
<evidence type="ECO:0000259" key="7">
    <source>
        <dbReference type="PROSITE" id="PS50801"/>
    </source>
</evidence>
<dbReference type="PATRIC" id="fig|1121328.3.peg.457"/>
<gene>
    <name evidence="8" type="ORF">JWYL7_0458</name>
    <name evidence="9" type="ORF">SAMN05661008_00431</name>
</gene>
<sequence>MVDRNYTVDGRNLIVELHGELDHHVAEEIREEIDAAINQNSIKNVIFNFKNINFMDSSGVGVVIGRYRIVSKLGGKVAITNLNPQVKRILDLSGMNKIIQIYDTCEEAISSL</sequence>
<accession>A0A150FP23</accession>
<keyword evidence="5" id="KW-0749">Sporulation</keyword>
<dbReference type="Proteomes" id="UP000092605">
    <property type="component" value="Unassembled WGS sequence"/>
</dbReference>
<dbReference type="EMBL" id="FRBG01000002">
    <property type="protein sequence ID" value="SHK53798.1"/>
    <property type="molecule type" value="Genomic_DNA"/>
</dbReference>
<evidence type="ECO:0000256" key="2">
    <source>
        <dbReference type="ARBA" id="ARBA00009013"/>
    </source>
</evidence>
<dbReference type="PROSITE" id="PS50801">
    <property type="entry name" value="STAS"/>
    <property type="match status" value="1"/>
</dbReference>